<accession>A0A8H5GK45</accession>
<dbReference type="Proteomes" id="UP000518752">
    <property type="component" value="Unassembled WGS sequence"/>
</dbReference>
<gene>
    <name evidence="1" type="ORF">D9757_013588</name>
</gene>
<comment type="caution">
    <text evidence="1">The sequence shown here is derived from an EMBL/GenBank/DDBJ whole genome shotgun (WGS) entry which is preliminary data.</text>
</comment>
<organism evidence="1 2">
    <name type="scientific">Collybiopsis confluens</name>
    <dbReference type="NCBI Taxonomy" id="2823264"/>
    <lineage>
        <taxon>Eukaryota</taxon>
        <taxon>Fungi</taxon>
        <taxon>Dikarya</taxon>
        <taxon>Basidiomycota</taxon>
        <taxon>Agaricomycotina</taxon>
        <taxon>Agaricomycetes</taxon>
        <taxon>Agaricomycetidae</taxon>
        <taxon>Agaricales</taxon>
        <taxon>Marasmiineae</taxon>
        <taxon>Omphalotaceae</taxon>
        <taxon>Collybiopsis</taxon>
    </lineage>
</organism>
<sequence>MVSGTGHIIEHKTTTHEPSSNFFYPLRLLRPPERQGQLSTPLEAAVIAEVTPVPAIPIGVITLDILAIPHIRSLVQIPFRSRDVRAGAEM</sequence>
<name>A0A8H5GK45_9AGAR</name>
<evidence type="ECO:0000313" key="1">
    <source>
        <dbReference type="EMBL" id="KAF5366478.1"/>
    </source>
</evidence>
<evidence type="ECO:0000313" key="2">
    <source>
        <dbReference type="Proteomes" id="UP000518752"/>
    </source>
</evidence>
<dbReference type="AlphaFoldDB" id="A0A8H5GK45"/>
<proteinExistence type="predicted"/>
<reference evidence="1 2" key="1">
    <citation type="journal article" date="2020" name="ISME J.">
        <title>Uncovering the hidden diversity of litter-decomposition mechanisms in mushroom-forming fungi.</title>
        <authorList>
            <person name="Floudas D."/>
            <person name="Bentzer J."/>
            <person name="Ahren D."/>
            <person name="Johansson T."/>
            <person name="Persson P."/>
            <person name="Tunlid A."/>
        </authorList>
    </citation>
    <scope>NUCLEOTIDE SEQUENCE [LARGE SCALE GENOMIC DNA]</scope>
    <source>
        <strain evidence="1 2">CBS 406.79</strain>
    </source>
</reference>
<protein>
    <submittedName>
        <fullName evidence="1">Uncharacterized protein</fullName>
    </submittedName>
</protein>
<keyword evidence="2" id="KW-1185">Reference proteome</keyword>
<dbReference type="EMBL" id="JAACJN010000153">
    <property type="protein sequence ID" value="KAF5366478.1"/>
    <property type="molecule type" value="Genomic_DNA"/>
</dbReference>